<proteinExistence type="predicted"/>
<evidence type="ECO:0000313" key="2">
    <source>
        <dbReference type="Proteomes" id="UP000460416"/>
    </source>
</evidence>
<comment type="caution">
    <text evidence="1">The sequence shown here is derived from an EMBL/GenBank/DDBJ whole genome shotgun (WGS) entry which is preliminary data.</text>
</comment>
<reference evidence="1 2" key="1">
    <citation type="submission" date="2019-07" db="EMBL/GenBank/DDBJ databases">
        <title>Gramella aestuarii sp. nov., isolated from a tidal flat, and emended description of Gramella echinicola.</title>
        <authorList>
            <person name="Liu L."/>
        </authorList>
    </citation>
    <scope>NUCLEOTIDE SEQUENCE [LARGE SCALE GENOMIC DNA]</scope>
    <source>
        <strain evidence="1 2">BS12</strain>
    </source>
</reference>
<organism evidence="1 2">
    <name type="scientific">Christiangramia aestuarii</name>
    <dbReference type="NCBI Taxonomy" id="1028746"/>
    <lineage>
        <taxon>Bacteria</taxon>
        <taxon>Pseudomonadati</taxon>
        <taxon>Bacteroidota</taxon>
        <taxon>Flavobacteriia</taxon>
        <taxon>Flavobacteriales</taxon>
        <taxon>Flavobacteriaceae</taxon>
        <taxon>Christiangramia</taxon>
    </lineage>
</organism>
<sequence>MRKLLLVSLLVFAGACSVENDSIPSEEIKEVNAMTMVDGCSVYDLKLGQDGIIRFRNFYDYLEVTVTNVGNTSMNAVSIHFTKDSNDFPRTGKGDLNTSKFTYSENVNKGVNEVTLRFEFSELGVAVGDDLFITAAAEFGSGKNKRVIFVQDEELVGTSFYFTYHVEKFLYYAGTDQVREIYLSDAQAVPSWDEVRKLYANMLDPGVPKKAGVYSPSIWDIIYDFNDPNRETKIDDYTTTYTLGTGECSDSVELTLRVVPDPL</sequence>
<accession>A0A7M3SWR9</accession>
<dbReference type="RefSeq" id="WP_156272960.1">
    <property type="nucleotide sequence ID" value="NZ_BAABGI010000002.1"/>
</dbReference>
<dbReference type="OrthoDB" id="1421626at2"/>
<protein>
    <submittedName>
        <fullName evidence="1">Uncharacterized protein</fullName>
    </submittedName>
</protein>
<dbReference type="AlphaFoldDB" id="A0A7M3SWR9"/>
<gene>
    <name evidence="1" type="ORF">FLP08_00545</name>
</gene>
<dbReference type="EMBL" id="VJVW01000001">
    <property type="protein sequence ID" value="MUP41050.1"/>
    <property type="molecule type" value="Genomic_DNA"/>
</dbReference>
<keyword evidence="2" id="KW-1185">Reference proteome</keyword>
<evidence type="ECO:0000313" key="1">
    <source>
        <dbReference type="EMBL" id="MUP41050.1"/>
    </source>
</evidence>
<dbReference type="PROSITE" id="PS51257">
    <property type="entry name" value="PROKAR_LIPOPROTEIN"/>
    <property type="match status" value="1"/>
</dbReference>
<name>A0A7M3SWR9_9FLAO</name>
<dbReference type="Proteomes" id="UP000460416">
    <property type="component" value="Unassembled WGS sequence"/>
</dbReference>